<evidence type="ECO:0000256" key="2">
    <source>
        <dbReference type="SAM" id="SignalP"/>
    </source>
</evidence>
<accession>A0A0G4IHT6</accession>
<feature type="non-terminal residue" evidence="3">
    <location>
        <position position="1"/>
    </location>
</feature>
<evidence type="ECO:0000313" key="3">
    <source>
        <dbReference type="EMBL" id="CEO94637.1"/>
    </source>
</evidence>
<feature type="signal peptide" evidence="2">
    <location>
        <begin position="1"/>
        <end position="20"/>
    </location>
</feature>
<organism evidence="3 4">
    <name type="scientific">Plasmodiophora brassicae</name>
    <name type="common">Clubroot disease agent</name>
    <dbReference type="NCBI Taxonomy" id="37360"/>
    <lineage>
        <taxon>Eukaryota</taxon>
        <taxon>Sar</taxon>
        <taxon>Rhizaria</taxon>
        <taxon>Endomyxa</taxon>
        <taxon>Phytomyxea</taxon>
        <taxon>Plasmodiophorida</taxon>
        <taxon>Plasmodiophoridae</taxon>
        <taxon>Plasmodiophora</taxon>
    </lineage>
</organism>
<evidence type="ECO:0000256" key="1">
    <source>
        <dbReference type="SAM" id="MobiDB-lite"/>
    </source>
</evidence>
<reference evidence="3 4" key="1">
    <citation type="submission" date="2015-02" db="EMBL/GenBank/DDBJ databases">
        <authorList>
            <person name="Chooi Y.-H."/>
        </authorList>
    </citation>
    <scope>NUCLEOTIDE SEQUENCE [LARGE SCALE GENOMIC DNA]</scope>
    <source>
        <strain evidence="3">E3</strain>
    </source>
</reference>
<feature type="chain" id="PRO_5005192796" evidence="2">
    <location>
        <begin position="21"/>
        <end position="275"/>
    </location>
</feature>
<dbReference type="AlphaFoldDB" id="A0A0G4IHT6"/>
<proteinExistence type="predicted"/>
<feature type="region of interest" description="Disordered" evidence="1">
    <location>
        <begin position="171"/>
        <end position="193"/>
    </location>
</feature>
<sequence length="275" mass="30258">TVRCAPWVCAAGLVVVVVVARSPDRRHEPDIVPGRCPAPRQYLYPAGQDVCDAVVEGHLEEDAGPVRRRVRHAVSRSGPHALQGVRAVQVAVARHDVFVADESPVHWIVHLHCLPHVCQAAILQDVQPGTRQGPHGDAHDPVLPARHDLEREVHNRGGAVHVLVMGRGSRNRPAIVHGPSGSEDIGRIRGEPDGTLRVHPRRLPSTVPAELDLPSAHRTWLLASYRLDHRHHPNRHLLRLLLLLHHDGWPGSESRPSCLTVVGHCHKYTTPAHAV</sequence>
<feature type="compositionally biased region" description="Basic and acidic residues" evidence="1">
    <location>
        <begin position="184"/>
        <end position="193"/>
    </location>
</feature>
<evidence type="ECO:0000313" key="4">
    <source>
        <dbReference type="Proteomes" id="UP000039324"/>
    </source>
</evidence>
<dbReference type="EMBL" id="CDSF01000001">
    <property type="protein sequence ID" value="CEO94637.1"/>
    <property type="molecule type" value="Genomic_DNA"/>
</dbReference>
<name>A0A0G4IHT6_PLABS</name>
<keyword evidence="2" id="KW-0732">Signal</keyword>
<dbReference type="Proteomes" id="UP000039324">
    <property type="component" value="Unassembled WGS sequence"/>
</dbReference>
<keyword evidence="4" id="KW-1185">Reference proteome</keyword>
<gene>
    <name evidence="3" type="ORF">PBRA_000422</name>
</gene>
<protein>
    <submittedName>
        <fullName evidence="3">Uncharacterized protein</fullName>
    </submittedName>
</protein>